<evidence type="ECO:0000313" key="2">
    <source>
        <dbReference type="Proteomes" id="UP000294604"/>
    </source>
</evidence>
<evidence type="ECO:0000313" key="1">
    <source>
        <dbReference type="EMBL" id="TEA06108.1"/>
    </source>
</evidence>
<dbReference type="AlphaFoldDB" id="A0A4R8SV34"/>
<proteinExistence type="predicted"/>
<evidence type="ECO:0008006" key="3">
    <source>
        <dbReference type="Google" id="ProtNLM"/>
    </source>
</evidence>
<reference evidence="1 2" key="1">
    <citation type="journal article" date="2019" name="Sci. Rep.">
        <title>Extended insight into the Mycobacterium chelonae-abscessus complex through whole genome sequencing of Mycobacterium salmoniphilum outbreak and Mycobacterium salmoniphilum-like strains.</title>
        <authorList>
            <person name="Behra P.R.K."/>
            <person name="Das S."/>
            <person name="Pettersson B.M.F."/>
            <person name="Shirreff L."/>
            <person name="DuCote T."/>
            <person name="Jacobsson K.G."/>
            <person name="Ennis D.G."/>
            <person name="Kirsebom L.A."/>
        </authorList>
    </citation>
    <scope>NUCLEOTIDE SEQUENCE [LARGE SCALE GENOMIC DNA]</scope>
    <source>
        <strain evidence="1 2">CCUG 60884</strain>
    </source>
</reference>
<comment type="caution">
    <text evidence="1">The sequence shown here is derived from an EMBL/GenBank/DDBJ whole genome shotgun (WGS) entry which is preliminary data.</text>
</comment>
<dbReference type="Proteomes" id="UP000294604">
    <property type="component" value="Unassembled WGS sequence"/>
</dbReference>
<organism evidence="1 2">
    <name type="scientific">Mycobacteroides salmoniphilum</name>
    <dbReference type="NCBI Taxonomy" id="404941"/>
    <lineage>
        <taxon>Bacteria</taxon>
        <taxon>Bacillati</taxon>
        <taxon>Actinomycetota</taxon>
        <taxon>Actinomycetes</taxon>
        <taxon>Mycobacteriales</taxon>
        <taxon>Mycobacteriaceae</taxon>
        <taxon>Mycobacteroides</taxon>
    </lineage>
</organism>
<sequence>MADHAAPGQVIRVALKRIAQVELVGLHAISEARGREFMPHPFAHTKSSPFSGMDEYTRYTHSLLDRVDHGDLGELGKWFSSYLAADLRVECSVSTRGEPQGRIVAHRAGNSGYLAIQQPDEDIVEIFTLSPFELGAAIAGSISFSHPGKHARIAIPELARPASHQEPESVSVASTRVQSAHAPEGTVVSRSQIAMFGRAQSRRQPAREWGFDRRKKAIVWVRIDDDGDYMYAPGFTYLTPLTARDLSQRVDRLIAEDIAAIIGSADTD</sequence>
<dbReference type="EMBL" id="PECL01000007">
    <property type="protein sequence ID" value="TEA06108.1"/>
    <property type="molecule type" value="Genomic_DNA"/>
</dbReference>
<accession>A0A4R8SV34</accession>
<dbReference type="RefSeq" id="WP_134082818.1">
    <property type="nucleotide sequence ID" value="NZ_PECL01000007.1"/>
</dbReference>
<name>A0A4R8SV34_9MYCO</name>
<protein>
    <recommendedName>
        <fullName evidence="3">ESX-1 secretion-associated protein EspG1</fullName>
    </recommendedName>
</protein>
<gene>
    <name evidence="1" type="ORF">CCUG60884_01245</name>
</gene>